<dbReference type="SUPFAM" id="SSF56266">
    <property type="entry name" value="DmpA/ArgJ-like"/>
    <property type="match status" value="1"/>
</dbReference>
<sequence>MYKGYITDIDGIKVGHAQNYEGGTGLTVLIPPVNNTCSVEVRGSAPGTRETDLLDPINTVESVNALILSGGSAYGLDAASGVMEALEKDGLGLDVGVCKVPIVCQAVLFDLAYKNPKIRPDRNMGIKAYKNASTSENSQGIIGAGAGASVGKILGMEASMKSGLGSATIIEGDLKVSAIVAVNAFGDIFDYEKGKQIAGPIADGKMMKTADQMANIMSGFSEIANKNTTIGIVSTNASFDKTKLKKIAQMTHDGFARSINPVHTAFDGDTVFALATNEVKADLNVVGTMAANAMSRAIANAIYSVEEKQ</sequence>
<comment type="similarity">
    <text evidence="1">Belongs to the peptidase S58 family.</text>
</comment>
<dbReference type="InterPro" id="IPR016117">
    <property type="entry name" value="ArgJ-like_dom_sf"/>
</dbReference>
<dbReference type="CDD" id="cd02252">
    <property type="entry name" value="nylC_like"/>
    <property type="match status" value="1"/>
</dbReference>
<dbReference type="RefSeq" id="WP_101540943.1">
    <property type="nucleotide sequence ID" value="NZ_CALTZC010000004.1"/>
</dbReference>
<name>A0A2I1M3T1_9FIRM</name>
<dbReference type="Gene3D" id="3.60.70.12">
    <property type="entry name" value="L-amino peptidase D-ALA esterase/amidase"/>
    <property type="match status" value="1"/>
</dbReference>
<organism evidence="2 3">
    <name type="scientific">Anaerococcus octavius</name>
    <dbReference type="NCBI Taxonomy" id="54007"/>
    <lineage>
        <taxon>Bacteria</taxon>
        <taxon>Bacillati</taxon>
        <taxon>Bacillota</taxon>
        <taxon>Tissierellia</taxon>
        <taxon>Tissierellales</taxon>
        <taxon>Peptoniphilaceae</taxon>
        <taxon>Anaerococcus</taxon>
    </lineage>
</organism>
<proteinExistence type="inferred from homology"/>
<dbReference type="PANTHER" id="PTHR36512">
    <property type="entry name" value="D-AMINOPEPTIDASE"/>
    <property type="match status" value="1"/>
</dbReference>
<evidence type="ECO:0000313" key="3">
    <source>
        <dbReference type="Proteomes" id="UP000234335"/>
    </source>
</evidence>
<dbReference type="InterPro" id="IPR005321">
    <property type="entry name" value="Peptidase_S58_DmpA"/>
</dbReference>
<dbReference type="PANTHER" id="PTHR36512:SF3">
    <property type="entry name" value="BLR5678 PROTEIN"/>
    <property type="match status" value="1"/>
</dbReference>
<gene>
    <name evidence="2" type="ORF">CYJ34_08995</name>
</gene>
<evidence type="ECO:0000313" key="2">
    <source>
        <dbReference type="EMBL" id="PKZ14781.1"/>
    </source>
</evidence>
<dbReference type="Pfam" id="PF03576">
    <property type="entry name" value="Peptidase_S58"/>
    <property type="match status" value="1"/>
</dbReference>
<accession>A0A2I1M3T1</accession>
<dbReference type="GO" id="GO:0004177">
    <property type="term" value="F:aminopeptidase activity"/>
    <property type="evidence" value="ECO:0007669"/>
    <property type="project" value="TreeGrafter"/>
</dbReference>
<reference evidence="2 3" key="1">
    <citation type="submission" date="2017-12" db="EMBL/GenBank/DDBJ databases">
        <title>Phylogenetic diversity of female urinary microbiome.</title>
        <authorList>
            <person name="Thomas-White K."/>
            <person name="Wolfe A.J."/>
        </authorList>
    </citation>
    <scope>NUCLEOTIDE SEQUENCE [LARGE SCALE GENOMIC DNA]</scope>
    <source>
        <strain evidence="2 3">UMB0119</strain>
    </source>
</reference>
<dbReference type="AlphaFoldDB" id="A0A2I1M3T1"/>
<keyword evidence="3" id="KW-1185">Reference proteome</keyword>
<protein>
    <submittedName>
        <fullName evidence="2">Peptidase</fullName>
    </submittedName>
</protein>
<evidence type="ECO:0000256" key="1">
    <source>
        <dbReference type="ARBA" id="ARBA00007068"/>
    </source>
</evidence>
<dbReference type="Proteomes" id="UP000234335">
    <property type="component" value="Unassembled WGS sequence"/>
</dbReference>
<dbReference type="EMBL" id="PKGS01000010">
    <property type="protein sequence ID" value="PKZ14781.1"/>
    <property type="molecule type" value="Genomic_DNA"/>
</dbReference>
<comment type="caution">
    <text evidence="2">The sequence shown here is derived from an EMBL/GenBank/DDBJ whole genome shotgun (WGS) entry which is preliminary data.</text>
</comment>